<dbReference type="Gene3D" id="3.20.20.150">
    <property type="entry name" value="Divalent-metal-dependent TIM barrel enzymes"/>
    <property type="match status" value="1"/>
</dbReference>
<gene>
    <name evidence="2" type="ORF">SDC9_16264</name>
</gene>
<reference evidence="2" key="1">
    <citation type="submission" date="2019-08" db="EMBL/GenBank/DDBJ databases">
        <authorList>
            <person name="Kucharzyk K."/>
            <person name="Murdoch R.W."/>
            <person name="Higgins S."/>
            <person name="Loffler F."/>
        </authorList>
    </citation>
    <scope>NUCLEOTIDE SEQUENCE</scope>
</reference>
<dbReference type="InterPro" id="IPR050312">
    <property type="entry name" value="IolE/XylAMocC-like"/>
</dbReference>
<evidence type="ECO:0000259" key="1">
    <source>
        <dbReference type="Pfam" id="PF01261"/>
    </source>
</evidence>
<proteinExistence type="predicted"/>
<dbReference type="PANTHER" id="PTHR12110">
    <property type="entry name" value="HYDROXYPYRUVATE ISOMERASE"/>
    <property type="match status" value="1"/>
</dbReference>
<dbReference type="PANTHER" id="PTHR12110:SF52">
    <property type="entry name" value="XYLOSE ISOMERASE"/>
    <property type="match status" value="1"/>
</dbReference>
<dbReference type="InterPro" id="IPR036237">
    <property type="entry name" value="Xyl_isomerase-like_sf"/>
</dbReference>
<name>A0A644TVK3_9ZZZZ</name>
<organism evidence="2">
    <name type="scientific">bioreactor metagenome</name>
    <dbReference type="NCBI Taxonomy" id="1076179"/>
    <lineage>
        <taxon>unclassified sequences</taxon>
        <taxon>metagenomes</taxon>
        <taxon>ecological metagenomes</taxon>
    </lineage>
</organism>
<accession>A0A644TVK3</accession>
<dbReference type="Pfam" id="PF01261">
    <property type="entry name" value="AP_endonuc_2"/>
    <property type="match status" value="1"/>
</dbReference>
<comment type="caution">
    <text evidence="2">The sequence shown here is derived from an EMBL/GenBank/DDBJ whole genome shotgun (WGS) entry which is preliminary data.</text>
</comment>
<evidence type="ECO:0000313" key="2">
    <source>
        <dbReference type="EMBL" id="MPL70507.1"/>
    </source>
</evidence>
<feature type="domain" description="Xylose isomerase-like TIM barrel" evidence="1">
    <location>
        <begin position="24"/>
        <end position="251"/>
    </location>
</feature>
<sequence>MKEYSRFAIHSYTNKPWPLATMVERYAKAGVSGISVWKETMEGMKPKDAAALIGAAGLKVVSMVRGGFFPASSADERKRKIQDNIELIRASAELGAPLIVLVCGADPKVGLVQAREQVKAGIEAILPEAERQGVKLAIEPLHPLYADLRSVVNTMEQANDLCQAIAHPGLGVAVDVYHVWWDPKLEEEIGRCGSLGKLFAFHVCDWKTPPEDFLNDRGLMGEGCVDIPLIRTWVEKTGFRGFVEVEIFSKHYWAMDQDVYLGMIKKAWEEKV</sequence>
<protein>
    <recommendedName>
        <fullName evidence="1">Xylose isomerase-like TIM barrel domain-containing protein</fullName>
    </recommendedName>
</protein>
<dbReference type="SUPFAM" id="SSF51658">
    <property type="entry name" value="Xylose isomerase-like"/>
    <property type="match status" value="1"/>
</dbReference>
<dbReference type="AlphaFoldDB" id="A0A644TVK3"/>
<dbReference type="InterPro" id="IPR013022">
    <property type="entry name" value="Xyl_isomerase-like_TIM-brl"/>
</dbReference>
<dbReference type="EMBL" id="VSSQ01000053">
    <property type="protein sequence ID" value="MPL70507.1"/>
    <property type="molecule type" value="Genomic_DNA"/>
</dbReference>